<dbReference type="NCBIfam" id="TIGR00229">
    <property type="entry name" value="sensory_box"/>
    <property type="match status" value="1"/>
</dbReference>
<evidence type="ECO:0000256" key="5">
    <source>
        <dbReference type="ARBA" id="ARBA00023136"/>
    </source>
</evidence>
<dbReference type="SMART" id="SM00052">
    <property type="entry name" value="EAL"/>
    <property type="match status" value="1"/>
</dbReference>
<dbReference type="PANTHER" id="PTHR44757">
    <property type="entry name" value="DIGUANYLATE CYCLASE DGCP"/>
    <property type="match status" value="1"/>
</dbReference>
<dbReference type="Pfam" id="PF08447">
    <property type="entry name" value="PAS_3"/>
    <property type="match status" value="1"/>
</dbReference>
<keyword evidence="12" id="KW-1185">Reference proteome</keyword>
<feature type="transmembrane region" description="Helical" evidence="6">
    <location>
        <begin position="12"/>
        <end position="34"/>
    </location>
</feature>
<dbReference type="Proteomes" id="UP000332515">
    <property type="component" value="Unassembled WGS sequence"/>
</dbReference>
<dbReference type="EMBL" id="VWNA01000001">
    <property type="protein sequence ID" value="MQT11793.1"/>
    <property type="molecule type" value="Genomic_DNA"/>
</dbReference>
<dbReference type="Gene3D" id="3.30.450.20">
    <property type="entry name" value="PAS domain"/>
    <property type="match status" value="1"/>
</dbReference>
<dbReference type="PROSITE" id="PS50887">
    <property type="entry name" value="GGDEF"/>
    <property type="match status" value="1"/>
</dbReference>
<dbReference type="PANTHER" id="PTHR44757:SF2">
    <property type="entry name" value="BIOFILM ARCHITECTURE MAINTENANCE PROTEIN MBAA"/>
    <property type="match status" value="1"/>
</dbReference>
<feature type="transmembrane region" description="Helical" evidence="6">
    <location>
        <begin position="143"/>
        <end position="166"/>
    </location>
</feature>
<gene>
    <name evidence="11" type="ORF">F0357_03705</name>
</gene>
<protein>
    <submittedName>
        <fullName evidence="11">EAL domain-containing protein</fullName>
    </submittedName>
</protein>
<feature type="transmembrane region" description="Helical" evidence="6">
    <location>
        <begin position="109"/>
        <end position="131"/>
    </location>
</feature>
<feature type="domain" description="EAL" evidence="9">
    <location>
        <begin position="526"/>
        <end position="772"/>
    </location>
</feature>
<dbReference type="Pfam" id="PF00563">
    <property type="entry name" value="EAL"/>
    <property type="match status" value="1"/>
</dbReference>
<accession>A0A6A7XZ42</accession>
<dbReference type="GO" id="GO:0071555">
    <property type="term" value="P:cell wall organization"/>
    <property type="evidence" value="ECO:0007669"/>
    <property type="project" value="InterPro"/>
</dbReference>
<dbReference type="SUPFAM" id="SSF55785">
    <property type="entry name" value="PYP-like sensor domain (PAS domain)"/>
    <property type="match status" value="1"/>
</dbReference>
<dbReference type="PROSITE" id="PS50112">
    <property type="entry name" value="PAS"/>
    <property type="match status" value="1"/>
</dbReference>
<evidence type="ECO:0000256" key="3">
    <source>
        <dbReference type="ARBA" id="ARBA00022692"/>
    </source>
</evidence>
<evidence type="ECO:0000259" key="7">
    <source>
        <dbReference type="PROSITE" id="PS50112"/>
    </source>
</evidence>
<dbReference type="GO" id="GO:0005886">
    <property type="term" value="C:plasma membrane"/>
    <property type="evidence" value="ECO:0007669"/>
    <property type="project" value="UniProtKB-SubCell"/>
</dbReference>
<dbReference type="PROSITE" id="PS50883">
    <property type="entry name" value="EAL"/>
    <property type="match status" value="1"/>
</dbReference>
<sequence length="772" mass="83874">MSEPLLWVHVDGFVRNGCVLLIAVVVAMLMRGALASWRPFGRGLAFGTAFGGIAIASMVFPIRAEFGVLLDLRMVPLMLASPLYGLIAGLAATALAVIARVMIGGPSMGHGLIMIVGAALVGAIVSWRCGWRLSAKSLPHRPITLLDIATLALGAALVHLLIRAIWSSTSSEAAAQFAVLTPLSIIACMVATLVIGTILMVDQRRAFLSASLDQTRERLSTITASIPGVFYRRKVRPDGAFELIYVSDSAQEVLGVSADALMKTPSLFISMLHPDDRGRIVEIVQEADGTNGSSFISEYRIVRPDGVVRWMEAHSRINHTASKLTGEMVADGIALDVTARKEAEFAARRANERLNWVADHDQLTGLPNRSFFQRLVVECLDRRERVALAFVKLRDSRLANELFGQVVGDARIREAARRIAAAVPESVLVARTGSDEFSVVSADQNLMRDFPAVCAAVLDSLAIPFQSFGQTIPLAADLGYALAPDHADEAARLTQVALIALETARDRAAGAPLAYSAEIERARAETRRFDNDLADAVEAGRFDLVFQPVVASGDRRLMGREALLRWTRPGYGAVRPDVFVERAEQIGLWQRLDAWVLREACREAATWPADLWISVNVSAAWLKGGELDRVVRAVLDETGLAPDRLQIEVTERVLIEDYDRALAGFAKLREIGVSVSIDDFGARFSSLGYLHRLPILKIKLDKSFIENIATDERARAIVRSVLTLCRDLGISAVAEGVETEEQLGWLVALGCPAVQGYLTGRPGPVPPQELAS</sequence>
<feature type="domain" description="GGDEF" evidence="10">
    <location>
        <begin position="384"/>
        <end position="517"/>
    </location>
</feature>
<keyword evidence="4 6" id="KW-1133">Transmembrane helix</keyword>
<dbReference type="InterPro" id="IPR001633">
    <property type="entry name" value="EAL_dom"/>
</dbReference>
<dbReference type="NCBIfam" id="TIGR00254">
    <property type="entry name" value="GGDEF"/>
    <property type="match status" value="1"/>
</dbReference>
<dbReference type="InterPro" id="IPR052155">
    <property type="entry name" value="Biofilm_reg_signaling"/>
</dbReference>
<evidence type="ECO:0000256" key="1">
    <source>
        <dbReference type="ARBA" id="ARBA00004651"/>
    </source>
</evidence>
<dbReference type="InterPro" id="IPR013655">
    <property type="entry name" value="PAS_fold_3"/>
</dbReference>
<proteinExistence type="predicted"/>
<evidence type="ECO:0000256" key="2">
    <source>
        <dbReference type="ARBA" id="ARBA00022475"/>
    </source>
</evidence>
<dbReference type="InterPro" id="IPR000700">
    <property type="entry name" value="PAS-assoc_C"/>
</dbReference>
<feature type="transmembrane region" description="Helical" evidence="6">
    <location>
        <begin position="40"/>
        <end position="62"/>
    </location>
</feature>
<feature type="domain" description="PAC" evidence="8">
    <location>
        <begin position="295"/>
        <end position="349"/>
    </location>
</feature>
<feature type="transmembrane region" description="Helical" evidence="6">
    <location>
        <begin position="83"/>
        <end position="103"/>
    </location>
</feature>
<evidence type="ECO:0000259" key="8">
    <source>
        <dbReference type="PROSITE" id="PS50113"/>
    </source>
</evidence>
<evidence type="ECO:0000313" key="12">
    <source>
        <dbReference type="Proteomes" id="UP000332515"/>
    </source>
</evidence>
<dbReference type="SUPFAM" id="SSF55073">
    <property type="entry name" value="Nucleotide cyclase"/>
    <property type="match status" value="1"/>
</dbReference>
<dbReference type="Gene3D" id="3.20.20.450">
    <property type="entry name" value="EAL domain"/>
    <property type="match status" value="1"/>
</dbReference>
<dbReference type="AlphaFoldDB" id="A0A6A7XZ42"/>
<dbReference type="RefSeq" id="WP_153478891.1">
    <property type="nucleotide sequence ID" value="NZ_VWNA01000001.1"/>
</dbReference>
<dbReference type="InterPro" id="IPR029787">
    <property type="entry name" value="Nucleotide_cyclase"/>
</dbReference>
<comment type="subcellular location">
    <subcellularLocation>
        <location evidence="1">Cell membrane</location>
        <topology evidence="1">Multi-pass membrane protein</topology>
    </subcellularLocation>
</comment>
<dbReference type="Gene3D" id="3.30.70.270">
    <property type="match status" value="1"/>
</dbReference>
<dbReference type="PROSITE" id="PS50113">
    <property type="entry name" value="PAC"/>
    <property type="match status" value="1"/>
</dbReference>
<evidence type="ECO:0000259" key="9">
    <source>
        <dbReference type="PROSITE" id="PS50883"/>
    </source>
</evidence>
<reference evidence="11 12" key="1">
    <citation type="submission" date="2019-09" db="EMBL/GenBank/DDBJ databases">
        <title>Segnochrobactrum spirostomi gen. nov., sp. nov., isolated from the ciliate Spirostomum cf. yagiui and description of a novel family, Segnochrobactraceae fam. nov. within the order Rhizobiales of the class Alphaproteobacteria.</title>
        <authorList>
            <person name="Akter S."/>
            <person name="Shazib S.U.A."/>
            <person name="Shin M.K."/>
        </authorList>
    </citation>
    <scope>NUCLEOTIDE SEQUENCE [LARGE SCALE GENOMIC DNA]</scope>
    <source>
        <strain evidence="11 12">Sp-1</strain>
    </source>
</reference>
<dbReference type="GO" id="GO:0000155">
    <property type="term" value="F:phosphorelay sensor kinase activity"/>
    <property type="evidence" value="ECO:0007669"/>
    <property type="project" value="InterPro"/>
</dbReference>
<dbReference type="InterPro" id="IPR035919">
    <property type="entry name" value="EAL_sf"/>
</dbReference>
<evidence type="ECO:0000256" key="6">
    <source>
        <dbReference type="SAM" id="Phobius"/>
    </source>
</evidence>
<dbReference type="CDD" id="cd00130">
    <property type="entry name" value="PAS"/>
    <property type="match status" value="1"/>
</dbReference>
<dbReference type="Gene3D" id="1.10.1760.20">
    <property type="match status" value="1"/>
</dbReference>
<feature type="domain" description="PAS" evidence="7">
    <location>
        <begin position="238"/>
        <end position="287"/>
    </location>
</feature>
<feature type="transmembrane region" description="Helical" evidence="6">
    <location>
        <begin position="178"/>
        <end position="201"/>
    </location>
</feature>
<dbReference type="CDD" id="cd01948">
    <property type="entry name" value="EAL"/>
    <property type="match status" value="1"/>
</dbReference>
<dbReference type="InterPro" id="IPR000014">
    <property type="entry name" value="PAS"/>
</dbReference>
<evidence type="ECO:0000259" key="10">
    <source>
        <dbReference type="PROSITE" id="PS50887"/>
    </source>
</evidence>
<evidence type="ECO:0000313" key="11">
    <source>
        <dbReference type="EMBL" id="MQT11793.1"/>
    </source>
</evidence>
<dbReference type="SMART" id="SM00267">
    <property type="entry name" value="GGDEF"/>
    <property type="match status" value="1"/>
</dbReference>
<dbReference type="Pfam" id="PF07694">
    <property type="entry name" value="5TM-5TMR_LYT"/>
    <property type="match status" value="1"/>
</dbReference>
<dbReference type="InterPro" id="IPR043128">
    <property type="entry name" value="Rev_trsase/Diguanyl_cyclase"/>
</dbReference>
<name>A0A6A7XZ42_9HYPH</name>
<dbReference type="InterPro" id="IPR011620">
    <property type="entry name" value="Sig_transdc_His_kinase_LytS_TM"/>
</dbReference>
<organism evidence="11 12">
    <name type="scientific">Segnochrobactrum spirostomi</name>
    <dbReference type="NCBI Taxonomy" id="2608987"/>
    <lineage>
        <taxon>Bacteria</taxon>
        <taxon>Pseudomonadati</taxon>
        <taxon>Pseudomonadota</taxon>
        <taxon>Alphaproteobacteria</taxon>
        <taxon>Hyphomicrobiales</taxon>
        <taxon>Segnochrobactraceae</taxon>
        <taxon>Segnochrobactrum</taxon>
    </lineage>
</organism>
<keyword evidence="2" id="KW-1003">Cell membrane</keyword>
<dbReference type="InterPro" id="IPR035965">
    <property type="entry name" value="PAS-like_dom_sf"/>
</dbReference>
<keyword evidence="5 6" id="KW-0472">Membrane</keyword>
<evidence type="ECO:0000256" key="4">
    <source>
        <dbReference type="ARBA" id="ARBA00022989"/>
    </source>
</evidence>
<dbReference type="Pfam" id="PF00990">
    <property type="entry name" value="GGDEF"/>
    <property type="match status" value="1"/>
</dbReference>
<keyword evidence="3 6" id="KW-0812">Transmembrane</keyword>
<comment type="caution">
    <text evidence="11">The sequence shown here is derived from an EMBL/GenBank/DDBJ whole genome shotgun (WGS) entry which is preliminary data.</text>
</comment>
<dbReference type="SUPFAM" id="SSF141868">
    <property type="entry name" value="EAL domain-like"/>
    <property type="match status" value="1"/>
</dbReference>
<dbReference type="InterPro" id="IPR000160">
    <property type="entry name" value="GGDEF_dom"/>
</dbReference>